<evidence type="ECO:0000256" key="2">
    <source>
        <dbReference type="SAM" id="MobiDB-lite"/>
    </source>
</evidence>
<protein>
    <submittedName>
        <fullName evidence="4">Uncharacterized protein</fullName>
    </submittedName>
</protein>
<keyword evidence="3" id="KW-0472">Membrane</keyword>
<dbReference type="KEGG" id="tsy:THSYN_21690"/>
<keyword evidence="3" id="KW-0812">Transmembrane</keyword>
<evidence type="ECO:0000313" key="5">
    <source>
        <dbReference type="Proteomes" id="UP000232638"/>
    </source>
</evidence>
<keyword evidence="1" id="KW-0175">Coiled coil</keyword>
<evidence type="ECO:0000313" key="4">
    <source>
        <dbReference type="EMBL" id="AUB83298.1"/>
    </source>
</evidence>
<feature type="region of interest" description="Disordered" evidence="2">
    <location>
        <begin position="272"/>
        <end position="329"/>
    </location>
</feature>
<evidence type="ECO:0000256" key="3">
    <source>
        <dbReference type="SAM" id="Phobius"/>
    </source>
</evidence>
<accession>A0A2K8UCI6</accession>
<dbReference type="RefSeq" id="WP_100920987.1">
    <property type="nucleotide sequence ID" value="NZ_CP020370.1"/>
</dbReference>
<dbReference type="Proteomes" id="UP000232638">
    <property type="component" value="Chromosome"/>
</dbReference>
<organism evidence="4 5">
    <name type="scientific">Candidatus Thiodictyon syntrophicum</name>
    <dbReference type="NCBI Taxonomy" id="1166950"/>
    <lineage>
        <taxon>Bacteria</taxon>
        <taxon>Pseudomonadati</taxon>
        <taxon>Pseudomonadota</taxon>
        <taxon>Gammaproteobacteria</taxon>
        <taxon>Chromatiales</taxon>
        <taxon>Chromatiaceae</taxon>
        <taxon>Thiodictyon</taxon>
    </lineage>
</organism>
<evidence type="ECO:0000256" key="1">
    <source>
        <dbReference type="SAM" id="Coils"/>
    </source>
</evidence>
<proteinExistence type="predicted"/>
<feature type="compositionally biased region" description="Low complexity" evidence="2">
    <location>
        <begin position="309"/>
        <end position="329"/>
    </location>
</feature>
<gene>
    <name evidence="4" type="ORF">THSYN_21690</name>
</gene>
<name>A0A2K8UCI6_9GAMM</name>
<dbReference type="InterPro" id="IPR011990">
    <property type="entry name" value="TPR-like_helical_dom_sf"/>
</dbReference>
<dbReference type="EMBL" id="CP020370">
    <property type="protein sequence ID" value="AUB83298.1"/>
    <property type="molecule type" value="Genomic_DNA"/>
</dbReference>
<sequence length="744" mass="77238">MTTNGTRYDLVLFGSDLQGEERAQAVSRLAQWMKVAPEQGAQILEQRGLVIARGLDADTGAETQRKLLAIGIRCNLRPCNTSGLTLELAAVEKPATVITCPACGHVHQVKGDQPAPTTCEQCEIVFAKYENLAKEKKEREQIRQTLLYEQQRSLERDQREQEERLAQQRRRQLEDEIRKQLGLPRLMASRTGLISSAAGIYLLGLSMGAGGLFAYNLLSGSGTIAPDPNRVGVGALAMGQAAAESGVFDPGMVAEMQVSALLDPAAGAVAAEPGGAATDPGVAATGPGVPADTGAIPGAAGPLLDASFGQSGAAGPRQPGAAGAGTAAPDGPDTLGFLDSRLADLKKDTEWDLYLLDRIGALHERGAAPQAMALVEHLQDPELRFDRGARLADDLGREGRSADAENLYLRLGAAADQQPDQAGARVAAYATLARHRHRAGRPLEAAALLQQAMTMAATLTAPADQAAAESEIAALLTDLGRPAEARAHFQAALGALGRIPTPAARLSAIPPLAQGYAKAGYRASALNLLDEATHNIAAAKDAQARERILGALAHTSAQLGDRQGAMGAAARIADPAGKDRALYRLVATELAAGRLADAVALAEGLHTPAYQALAGGLVGLRQTALPAYRPLATQSAERAAAAVALLTNPAEQAAVTAELARFAARGGDSAAADRGFAQALRLAASVPSLPERDRALAILATNEALALRLADARSRLPQIADTQLRFALTNDLAGLGDAAKAVGQ</sequence>
<keyword evidence="3" id="KW-1133">Transmembrane helix</keyword>
<feature type="coiled-coil region" evidence="1">
    <location>
        <begin position="151"/>
        <end position="179"/>
    </location>
</feature>
<keyword evidence="5" id="KW-1185">Reference proteome</keyword>
<dbReference type="AlphaFoldDB" id="A0A2K8UCI6"/>
<reference evidence="4 5" key="1">
    <citation type="submission" date="2017-03" db="EMBL/GenBank/DDBJ databases">
        <title>Complete genome sequence of Candidatus 'Thiodictyon syntrophicum' sp. nov. strain Cad16T, a photolithoautotroph purple sulfur bacterium isolated from an alpine meromictic lake.</title>
        <authorList>
            <person name="Luedin S.M."/>
            <person name="Pothier J.F."/>
            <person name="Danza F."/>
            <person name="Storelli N."/>
            <person name="Wittwer M."/>
            <person name="Tonolla M."/>
        </authorList>
    </citation>
    <scope>NUCLEOTIDE SEQUENCE [LARGE SCALE GENOMIC DNA]</scope>
    <source>
        <strain evidence="4 5">Cad16T</strain>
    </source>
</reference>
<feature type="transmembrane region" description="Helical" evidence="3">
    <location>
        <begin position="193"/>
        <end position="218"/>
    </location>
</feature>
<dbReference type="Gene3D" id="1.25.40.10">
    <property type="entry name" value="Tetratricopeptide repeat domain"/>
    <property type="match status" value="1"/>
</dbReference>
<dbReference type="SUPFAM" id="SSF48452">
    <property type="entry name" value="TPR-like"/>
    <property type="match status" value="1"/>
</dbReference>